<feature type="region of interest" description="Disordered" evidence="1">
    <location>
        <begin position="291"/>
        <end position="310"/>
    </location>
</feature>
<evidence type="ECO:0000256" key="1">
    <source>
        <dbReference type="SAM" id="MobiDB-lite"/>
    </source>
</evidence>
<dbReference type="VEuPathDB" id="TriTrypDB:C3747_141g18"/>
<evidence type="ECO:0000313" key="2">
    <source>
        <dbReference type="EMBL" id="PWU91320.1"/>
    </source>
</evidence>
<dbReference type="VEuPathDB" id="TriTrypDB:C4B63_44g110"/>
<dbReference type="EMBL" id="PRFA01000044">
    <property type="protein sequence ID" value="PWU91320.1"/>
    <property type="molecule type" value="Genomic_DNA"/>
</dbReference>
<name>A0A2V2V4M0_TRYCR</name>
<protein>
    <submittedName>
        <fullName evidence="2">Uncharacterized protein</fullName>
    </submittedName>
</protein>
<gene>
    <name evidence="2" type="ORF">C4B63_44g110</name>
</gene>
<feature type="compositionally biased region" description="Low complexity" evidence="1">
    <location>
        <begin position="528"/>
        <end position="542"/>
    </location>
</feature>
<dbReference type="VEuPathDB" id="TriTrypDB:TCSYLVIO_002913"/>
<organism evidence="2 3">
    <name type="scientific">Trypanosoma cruzi</name>
    <dbReference type="NCBI Taxonomy" id="5693"/>
    <lineage>
        <taxon>Eukaryota</taxon>
        <taxon>Discoba</taxon>
        <taxon>Euglenozoa</taxon>
        <taxon>Kinetoplastea</taxon>
        <taxon>Metakinetoplastina</taxon>
        <taxon>Trypanosomatida</taxon>
        <taxon>Trypanosomatidae</taxon>
        <taxon>Trypanosoma</taxon>
        <taxon>Schizotrypanum</taxon>
    </lineage>
</organism>
<proteinExistence type="predicted"/>
<dbReference type="VEuPathDB" id="TriTrypDB:TcCLB.511389.70"/>
<evidence type="ECO:0000313" key="3">
    <source>
        <dbReference type="Proteomes" id="UP000246121"/>
    </source>
</evidence>
<dbReference type="VEuPathDB" id="TriTrypDB:TCDM_04881"/>
<dbReference type="VEuPathDB" id="TriTrypDB:TcCL_NonESM04828"/>
<dbReference type="VEuPathDB" id="TriTrypDB:TcBrA4_0033300"/>
<dbReference type="VEuPathDB" id="TriTrypDB:TcCL_NonESM04827"/>
<accession>A0A2V2V4M0</accession>
<dbReference type="VEuPathDB" id="TriTrypDB:TcYC6_0106420"/>
<dbReference type="VEuPathDB" id="TriTrypDB:Tc_MARK_1623"/>
<dbReference type="VEuPathDB" id="TriTrypDB:BCY84_21691"/>
<feature type="region of interest" description="Disordered" evidence="1">
    <location>
        <begin position="518"/>
        <end position="562"/>
    </location>
</feature>
<comment type="caution">
    <text evidence="2">The sequence shown here is derived from an EMBL/GenBank/DDBJ whole genome shotgun (WGS) entry which is preliminary data.</text>
</comment>
<feature type="compositionally biased region" description="Polar residues" evidence="1">
    <location>
        <begin position="293"/>
        <end position="310"/>
    </location>
</feature>
<dbReference type="VEuPathDB" id="TriTrypDB:TcG_01466"/>
<sequence length="745" mass="82436">MGAAPSAEILREAPFRPARNDSARVISLIPMTKEFFPSPDSLIFGQLYDSRCDPYVRYYMRRDEDTDIRLDVIPRIEFTRDEYYEKCMELSKSCQPCETNKDLRQKYIAEPSQQHLLRPIPCAVAFLYNDRRDAPEGSVLLGGAYVTVIGGIGCQLKESDASSEAMRLDLMIFLRRSAGDHNMVRAMLLASWLFYTQCIDICKLPCVPMLPVTFRALKTNIPFLCFLREMRSRVGILHENTVEHCMWIDGAFICGFITAEHAVELCEAFAEQYRTQVEFKSSSKLGIKPLPVTSRTTNSPTSSEVASSVGTEETSSACRGFTLSRLHKQFFNLAGFIEKDEFIIPASTHSSNEVYVVCVDALVRVEQCEDAATGDAGGKDDSDASLLKVRRGDIIRFVPEAIESQHTPGLAAGGTAKGATEEAGVTTEVVEDADIFHSKRGRWQVDPVIHLENVLLSFVHEECKSAREAQPDDPHWLRDKETGEPVSDGGFRIWCFERKGVRYFYGTVPRFANAFRNRSEPARRGASHAEAGAGDQAAGEGRAPQRKGTSRTKLSGKGGLQAHLARDKGMRLGYYKDAGKAQFEVARQMPLMIMNEMNQGAVCPFYPSMAPFAPVQAQYPESPPFMMISPALTYGSLPAASSKEPSESCDGGIQSNVGVFNAMDASSPIPCVPMVQSMGVSSAPPVQYVPYAQPMPSAIQPMQNAYYCVYPTMGHTGMQSVQQFSYMPAQVPQRPDGNPLFIVRQ</sequence>
<dbReference type="OrthoDB" id="242859at2759"/>
<dbReference type="Proteomes" id="UP000246121">
    <property type="component" value="Unassembled WGS sequence"/>
</dbReference>
<dbReference type="PANTHER" id="PTHR35614">
    <property type="match status" value="1"/>
</dbReference>
<dbReference type="AlphaFoldDB" id="A0A2V2V4M0"/>
<reference evidence="2 3" key="1">
    <citation type="journal article" date="2018" name="Microb. Genom.">
        <title>Expanding an expanded genome: long-read sequencing of Trypanosoma cruzi.</title>
        <authorList>
            <person name="Berna L."/>
            <person name="Rodriguez M."/>
            <person name="Chiribao M.L."/>
            <person name="Parodi-Talice A."/>
            <person name="Pita S."/>
            <person name="Rijo G."/>
            <person name="Alvarez-Valin F."/>
            <person name="Robello C."/>
        </authorList>
    </citation>
    <scope>NUCLEOTIDE SEQUENCE [LARGE SCALE GENOMIC DNA]</scope>
    <source>
        <strain evidence="2 3">Dm28c</strain>
    </source>
</reference>